<dbReference type="PANTHER" id="PTHR24096">
    <property type="entry name" value="LONG-CHAIN-FATTY-ACID--COA LIGASE"/>
    <property type="match status" value="1"/>
</dbReference>
<dbReference type="Gene3D" id="3.40.50.980">
    <property type="match status" value="1"/>
</dbReference>
<dbReference type="EMBL" id="JAAAIP010002182">
    <property type="protein sequence ID" value="KAG0301377.1"/>
    <property type="molecule type" value="Genomic_DNA"/>
</dbReference>
<dbReference type="GO" id="GO:0016405">
    <property type="term" value="F:CoA-ligase activity"/>
    <property type="evidence" value="ECO:0007669"/>
    <property type="project" value="TreeGrafter"/>
</dbReference>
<name>A0A9P6UH10_9FUNG</name>
<keyword evidence="2 4" id="KW-0436">Ligase</keyword>
<feature type="non-terminal residue" evidence="4">
    <location>
        <position position="139"/>
    </location>
</feature>
<organism evidence="4 5">
    <name type="scientific">Dissophora globulifera</name>
    <dbReference type="NCBI Taxonomy" id="979702"/>
    <lineage>
        <taxon>Eukaryota</taxon>
        <taxon>Fungi</taxon>
        <taxon>Fungi incertae sedis</taxon>
        <taxon>Mucoromycota</taxon>
        <taxon>Mortierellomycotina</taxon>
        <taxon>Mortierellomycetes</taxon>
        <taxon>Mortierellales</taxon>
        <taxon>Mortierellaceae</taxon>
        <taxon>Dissophora</taxon>
    </lineage>
</organism>
<keyword evidence="5" id="KW-1185">Reference proteome</keyword>
<dbReference type="Gene3D" id="2.30.38.10">
    <property type="entry name" value="Luciferase, Domain 3"/>
    <property type="match status" value="1"/>
</dbReference>
<proteinExistence type="inferred from homology"/>
<evidence type="ECO:0000259" key="3">
    <source>
        <dbReference type="Pfam" id="PF00501"/>
    </source>
</evidence>
<dbReference type="Proteomes" id="UP000738325">
    <property type="component" value="Unassembled WGS sequence"/>
</dbReference>
<comment type="caution">
    <text evidence="4">The sequence shown here is derived from an EMBL/GenBank/DDBJ whole genome shotgun (WGS) entry which is preliminary data.</text>
</comment>
<comment type="similarity">
    <text evidence="1">Belongs to the ATP-dependent AMP-binding enzyme family.</text>
</comment>
<dbReference type="PANTHER" id="PTHR24096:SF149">
    <property type="entry name" value="AMP-BINDING DOMAIN-CONTAINING PROTEIN-RELATED"/>
    <property type="match status" value="1"/>
</dbReference>
<evidence type="ECO:0000313" key="4">
    <source>
        <dbReference type="EMBL" id="KAG0301377.1"/>
    </source>
</evidence>
<reference evidence="4" key="1">
    <citation type="journal article" date="2020" name="Fungal Divers.">
        <title>Resolving the Mortierellaceae phylogeny through synthesis of multi-gene phylogenetics and phylogenomics.</title>
        <authorList>
            <person name="Vandepol N."/>
            <person name="Liber J."/>
            <person name="Desiro A."/>
            <person name="Na H."/>
            <person name="Kennedy M."/>
            <person name="Barry K."/>
            <person name="Grigoriev I.V."/>
            <person name="Miller A.N."/>
            <person name="O'Donnell K."/>
            <person name="Stajich J.E."/>
            <person name="Bonito G."/>
        </authorList>
    </citation>
    <scope>NUCLEOTIDE SEQUENCE</scope>
    <source>
        <strain evidence="4">REB-010B</strain>
    </source>
</reference>
<sequence length="139" mass="15500">MNSVYRGVKTVVLQKFNPVDFLKTIQDFKIKSLNLVPPQILMLIKAPIVDQYDISSVRFVMCAAAPCSRELSLAFTKKFYKIKFRQGYGMSELSPASLTGLYNKIVHGSVGVVMPNQEVRLVDPDTGKDAATGNRGEIW</sequence>
<gene>
    <name evidence="4" type="primary">FADD10_2</name>
    <name evidence="4" type="ORF">BGZ99_003447</name>
</gene>
<dbReference type="Pfam" id="PF00501">
    <property type="entry name" value="AMP-binding"/>
    <property type="match status" value="1"/>
</dbReference>
<evidence type="ECO:0000313" key="5">
    <source>
        <dbReference type="Proteomes" id="UP000738325"/>
    </source>
</evidence>
<dbReference type="OrthoDB" id="1898221at2759"/>
<accession>A0A9P6UH10</accession>
<dbReference type="InterPro" id="IPR000873">
    <property type="entry name" value="AMP-dep_synth/lig_dom"/>
</dbReference>
<evidence type="ECO:0000256" key="2">
    <source>
        <dbReference type="ARBA" id="ARBA00022598"/>
    </source>
</evidence>
<feature type="domain" description="AMP-dependent synthetase/ligase" evidence="3">
    <location>
        <begin position="3"/>
        <end position="139"/>
    </location>
</feature>
<evidence type="ECO:0000256" key="1">
    <source>
        <dbReference type="ARBA" id="ARBA00006432"/>
    </source>
</evidence>
<dbReference type="AlphaFoldDB" id="A0A9P6UH10"/>
<protein>
    <submittedName>
        <fullName evidence="4">Fatty-acid--CoA ligase FadD10</fullName>
    </submittedName>
</protein>
<dbReference type="SUPFAM" id="SSF56801">
    <property type="entry name" value="Acetyl-CoA synthetase-like"/>
    <property type="match status" value="1"/>
</dbReference>